<gene>
    <name evidence="2" type="ORF">D0466_04445</name>
</gene>
<dbReference type="EMBL" id="QVTD01000003">
    <property type="protein sequence ID" value="RFU65163.1"/>
    <property type="molecule type" value="Genomic_DNA"/>
</dbReference>
<sequence>MFVSNIRLENRTQLFTVFSQMRKARMPELQRIQEQTEEPQLRMARDQKMRDMMSQTVNAKGEGGPIRISAEDKKGTCEVYSPSSLDFIGPGD</sequence>
<reference evidence="2 3" key="1">
    <citation type="submission" date="2018-08" db="EMBL/GenBank/DDBJ databases">
        <title>Bacillus chawlae sp. nov., Bacillus glennii sp. nov., and Bacillus saganii sp. nov. Isolated from the Vehicle Assembly Building at Kennedy Space Center where the Viking Spacecraft were Assembled.</title>
        <authorList>
            <person name="Seuylemezian A."/>
            <person name="Vaishampayan P."/>
        </authorList>
    </citation>
    <scope>NUCLEOTIDE SEQUENCE [LARGE SCALE GENOMIC DNA]</scope>
    <source>
        <strain evidence="2 3">V44-8</strain>
    </source>
</reference>
<evidence type="ECO:0000256" key="1">
    <source>
        <dbReference type="SAM" id="MobiDB-lite"/>
    </source>
</evidence>
<evidence type="ECO:0000313" key="2">
    <source>
        <dbReference type="EMBL" id="RFU65163.1"/>
    </source>
</evidence>
<proteinExistence type="predicted"/>
<dbReference type="AlphaFoldDB" id="A0A372LFT1"/>
<comment type="caution">
    <text evidence="2">The sequence shown here is derived from an EMBL/GenBank/DDBJ whole genome shotgun (WGS) entry which is preliminary data.</text>
</comment>
<protein>
    <submittedName>
        <fullName evidence="2">Uncharacterized protein</fullName>
    </submittedName>
</protein>
<dbReference type="Proteomes" id="UP000262939">
    <property type="component" value="Unassembled WGS sequence"/>
</dbReference>
<name>A0A372LFT1_9BACI</name>
<accession>A0A372LFT1</accession>
<keyword evidence="3" id="KW-1185">Reference proteome</keyword>
<feature type="region of interest" description="Disordered" evidence="1">
    <location>
        <begin position="56"/>
        <end position="75"/>
    </location>
</feature>
<organism evidence="2 3">
    <name type="scientific">Peribacillus glennii</name>
    <dbReference type="NCBI Taxonomy" id="2303991"/>
    <lineage>
        <taxon>Bacteria</taxon>
        <taxon>Bacillati</taxon>
        <taxon>Bacillota</taxon>
        <taxon>Bacilli</taxon>
        <taxon>Bacillales</taxon>
        <taxon>Bacillaceae</taxon>
        <taxon>Peribacillus</taxon>
    </lineage>
</organism>
<evidence type="ECO:0000313" key="3">
    <source>
        <dbReference type="Proteomes" id="UP000262939"/>
    </source>
</evidence>